<dbReference type="GO" id="GO:0016757">
    <property type="term" value="F:glycosyltransferase activity"/>
    <property type="evidence" value="ECO:0007669"/>
    <property type="project" value="UniProtKB-KW"/>
</dbReference>
<keyword evidence="4" id="KW-0808">Transferase</keyword>
<name>A0A0S4QGZ9_9ACTN</name>
<dbReference type="Gene3D" id="3.90.550.10">
    <property type="entry name" value="Spore Coat Polysaccharide Biosynthesis Protein SpsA, Chain A"/>
    <property type="match status" value="2"/>
</dbReference>
<evidence type="ECO:0000256" key="1">
    <source>
        <dbReference type="ARBA" id="ARBA00004776"/>
    </source>
</evidence>
<dbReference type="InterPro" id="IPR001173">
    <property type="entry name" value="Glyco_trans_2-like"/>
</dbReference>
<organism evidence="8 9">
    <name type="scientific">Parafrankia irregularis</name>
    <dbReference type="NCBI Taxonomy" id="795642"/>
    <lineage>
        <taxon>Bacteria</taxon>
        <taxon>Bacillati</taxon>
        <taxon>Actinomycetota</taxon>
        <taxon>Actinomycetes</taxon>
        <taxon>Frankiales</taxon>
        <taxon>Frankiaceae</taxon>
        <taxon>Parafrankia</taxon>
    </lineage>
</organism>
<dbReference type="PANTHER" id="PTHR43179:SF12">
    <property type="entry name" value="GALACTOFURANOSYLTRANSFERASE GLFT2"/>
    <property type="match status" value="1"/>
</dbReference>
<feature type="domain" description="Glycosyltransferase 2-like" evidence="6">
    <location>
        <begin position="21"/>
        <end position="125"/>
    </location>
</feature>
<dbReference type="SUPFAM" id="SSF53448">
    <property type="entry name" value="Nucleotide-diphospho-sugar transferases"/>
    <property type="match status" value="1"/>
</dbReference>
<evidence type="ECO:0000313" key="9">
    <source>
        <dbReference type="Proteomes" id="UP000198802"/>
    </source>
</evidence>
<dbReference type="Pfam" id="PF00535">
    <property type="entry name" value="Glycos_transf_2"/>
    <property type="match status" value="1"/>
</dbReference>
<dbReference type="PANTHER" id="PTHR43179">
    <property type="entry name" value="RHAMNOSYLTRANSFERASE WBBL"/>
    <property type="match status" value="1"/>
</dbReference>
<dbReference type="Pfam" id="PF13632">
    <property type="entry name" value="Glyco_trans_2_3"/>
    <property type="match status" value="1"/>
</dbReference>
<evidence type="ECO:0000259" key="7">
    <source>
        <dbReference type="Pfam" id="PF13632"/>
    </source>
</evidence>
<feature type="region of interest" description="Disordered" evidence="5">
    <location>
        <begin position="233"/>
        <end position="253"/>
    </location>
</feature>
<comment type="pathway">
    <text evidence="1">Cell wall biogenesis; cell wall polysaccharide biosynthesis.</text>
</comment>
<dbReference type="AlphaFoldDB" id="A0A0S4QGZ9"/>
<dbReference type="CDD" id="cd04186">
    <property type="entry name" value="GT_2_like_c"/>
    <property type="match status" value="1"/>
</dbReference>
<evidence type="ECO:0000256" key="2">
    <source>
        <dbReference type="ARBA" id="ARBA00006739"/>
    </source>
</evidence>
<reference evidence="9" key="1">
    <citation type="submission" date="2015-11" db="EMBL/GenBank/DDBJ databases">
        <authorList>
            <person name="Varghese N."/>
        </authorList>
    </citation>
    <scope>NUCLEOTIDE SEQUENCE [LARGE SCALE GENOMIC DNA]</scope>
    <source>
        <strain evidence="9">DSM 45899</strain>
    </source>
</reference>
<evidence type="ECO:0000259" key="6">
    <source>
        <dbReference type="Pfam" id="PF00535"/>
    </source>
</evidence>
<gene>
    <name evidence="8" type="ORF">Ga0074812_102489</name>
</gene>
<dbReference type="Proteomes" id="UP000198802">
    <property type="component" value="Unassembled WGS sequence"/>
</dbReference>
<dbReference type="RefSeq" id="WP_091271930.1">
    <property type="nucleotide sequence ID" value="NZ_FAOZ01000002.1"/>
</dbReference>
<feature type="domain" description="Glycosyltransferase 2-like" evidence="7">
    <location>
        <begin position="298"/>
        <end position="380"/>
    </location>
</feature>
<evidence type="ECO:0000256" key="4">
    <source>
        <dbReference type="ARBA" id="ARBA00022679"/>
    </source>
</evidence>
<accession>A0A0S4QGZ9</accession>
<evidence type="ECO:0000256" key="5">
    <source>
        <dbReference type="SAM" id="MobiDB-lite"/>
    </source>
</evidence>
<comment type="similarity">
    <text evidence="2">Belongs to the glycosyltransferase 2 family.</text>
</comment>
<dbReference type="EMBL" id="FAOZ01000002">
    <property type="protein sequence ID" value="CUU54479.1"/>
    <property type="molecule type" value="Genomic_DNA"/>
</dbReference>
<proteinExistence type="inferred from homology"/>
<keyword evidence="9" id="KW-1185">Reference proteome</keyword>
<dbReference type="InterPro" id="IPR029044">
    <property type="entry name" value="Nucleotide-diphossugar_trans"/>
</dbReference>
<sequence>MSSASKSNGDESGNSDGPLATVVIVNWNGAHLLPPCLDALAKQDAPFAFETQVVDNASGDESLELLASRYPWVKVVRSDRNLGFAGGNNLALRKVTTPLAVLLNNDAIPEPDWLARLLAPFDEPGGSRLGAVTGKVVFLPRFLRLTLATPTFSPGPHDPRQLGVRVSSVTVDGREVLREVLWEKLTFGAEGPPKAPFFWTRGDGELCVPVPEHGPVTIGITWAADTAKDVTLGWDGSPDASTPGSLPSGALPSGALPSGALPSSCTLPVTAEPSTVSFTVGAGAPRVDVINNVGGIVLTEGYGADRGYQQIDTGQFDNPEEVFTACGNGMAMRTELGQQLGWFDDDFFLYYEDTDLSWRIRSRGYQIRYVPGAVLRHVHSASSVEWSPLFVFHTDRNRLLMLTKDATARTAVSAVARYPLTTASIAVRTLRQAWRSRSRPAVRPTLLRVRVFSSYLRLLPTMLRHRREIGAAATERRVSLQSWLVER</sequence>
<evidence type="ECO:0000256" key="3">
    <source>
        <dbReference type="ARBA" id="ARBA00022676"/>
    </source>
</evidence>
<protein>
    <recommendedName>
        <fullName evidence="6 7">Glycosyltransferase 2-like domain-containing protein</fullName>
    </recommendedName>
</protein>
<keyword evidence="3" id="KW-0328">Glycosyltransferase</keyword>
<evidence type="ECO:0000313" key="8">
    <source>
        <dbReference type="EMBL" id="CUU54479.1"/>
    </source>
</evidence>